<name>A0AAD5U5C9_9FUNG</name>
<dbReference type="InterPro" id="IPR045148">
    <property type="entry name" value="TCRG1-like"/>
</dbReference>
<dbReference type="Gene3D" id="2.20.70.10">
    <property type="match status" value="1"/>
</dbReference>
<feature type="compositionally biased region" description="Polar residues" evidence="5">
    <location>
        <begin position="297"/>
        <end position="313"/>
    </location>
</feature>
<keyword evidence="6" id="KW-0812">Transmembrane</keyword>
<keyword evidence="1 3" id="KW-0728">SH3 domain</keyword>
<dbReference type="Pfam" id="PF01846">
    <property type="entry name" value="FF"/>
    <property type="match status" value="2"/>
</dbReference>
<feature type="coiled-coil region" evidence="4">
    <location>
        <begin position="656"/>
        <end position="698"/>
    </location>
</feature>
<comment type="caution">
    <text evidence="9">The sequence shown here is derived from an EMBL/GenBank/DDBJ whole genome shotgun (WGS) entry which is preliminary data.</text>
</comment>
<dbReference type="SMART" id="SM00441">
    <property type="entry name" value="FF"/>
    <property type="match status" value="4"/>
</dbReference>
<feature type="region of interest" description="Disordered" evidence="5">
    <location>
        <begin position="283"/>
        <end position="322"/>
    </location>
</feature>
<dbReference type="AlphaFoldDB" id="A0AAD5U5C9"/>
<dbReference type="PROSITE" id="PS51676">
    <property type="entry name" value="FF"/>
    <property type="match status" value="1"/>
</dbReference>
<dbReference type="GO" id="GO:0005634">
    <property type="term" value="C:nucleus"/>
    <property type="evidence" value="ECO:0007669"/>
    <property type="project" value="TreeGrafter"/>
</dbReference>
<dbReference type="InterPro" id="IPR002713">
    <property type="entry name" value="FF_domain"/>
</dbReference>
<feature type="compositionally biased region" description="Basic and acidic residues" evidence="5">
    <location>
        <begin position="997"/>
        <end position="1009"/>
    </location>
</feature>
<proteinExistence type="predicted"/>
<evidence type="ECO:0000313" key="10">
    <source>
        <dbReference type="Proteomes" id="UP001211065"/>
    </source>
</evidence>
<keyword evidence="2" id="KW-0677">Repeat</keyword>
<feature type="transmembrane region" description="Helical" evidence="6">
    <location>
        <begin position="49"/>
        <end position="71"/>
    </location>
</feature>
<dbReference type="GO" id="GO:0070063">
    <property type="term" value="F:RNA polymerase binding"/>
    <property type="evidence" value="ECO:0007669"/>
    <property type="project" value="InterPro"/>
</dbReference>
<keyword evidence="6" id="KW-1133">Transmembrane helix</keyword>
<feature type="domain" description="FF" evidence="8">
    <location>
        <begin position="597"/>
        <end position="652"/>
    </location>
</feature>
<protein>
    <submittedName>
        <fullName evidence="9">Transcription elongation regulator</fullName>
    </submittedName>
</protein>
<evidence type="ECO:0000256" key="1">
    <source>
        <dbReference type="ARBA" id="ARBA00022443"/>
    </source>
</evidence>
<dbReference type="PROSITE" id="PS50002">
    <property type="entry name" value="SH3"/>
    <property type="match status" value="1"/>
</dbReference>
<organism evidence="9 10">
    <name type="scientific">Clydaea vesicula</name>
    <dbReference type="NCBI Taxonomy" id="447962"/>
    <lineage>
        <taxon>Eukaryota</taxon>
        <taxon>Fungi</taxon>
        <taxon>Fungi incertae sedis</taxon>
        <taxon>Chytridiomycota</taxon>
        <taxon>Chytridiomycota incertae sedis</taxon>
        <taxon>Chytridiomycetes</taxon>
        <taxon>Lobulomycetales</taxon>
        <taxon>Lobulomycetaceae</taxon>
        <taxon>Clydaea</taxon>
    </lineage>
</organism>
<evidence type="ECO:0000256" key="5">
    <source>
        <dbReference type="SAM" id="MobiDB-lite"/>
    </source>
</evidence>
<dbReference type="SUPFAM" id="SSF81698">
    <property type="entry name" value="FF domain"/>
    <property type="match status" value="4"/>
</dbReference>
<keyword evidence="10" id="KW-1185">Reference proteome</keyword>
<feature type="domain" description="SH3" evidence="7">
    <location>
        <begin position="134"/>
        <end position="198"/>
    </location>
</feature>
<dbReference type="InterPro" id="IPR001452">
    <property type="entry name" value="SH3_domain"/>
</dbReference>
<dbReference type="Proteomes" id="UP001211065">
    <property type="component" value="Unassembled WGS sequence"/>
</dbReference>
<feature type="compositionally biased region" description="Polar residues" evidence="5">
    <location>
        <begin position="976"/>
        <end position="996"/>
    </location>
</feature>
<feature type="region of interest" description="Disordered" evidence="5">
    <location>
        <begin position="920"/>
        <end position="1009"/>
    </location>
</feature>
<evidence type="ECO:0000259" key="8">
    <source>
        <dbReference type="PROSITE" id="PS51676"/>
    </source>
</evidence>
<dbReference type="GO" id="GO:0003712">
    <property type="term" value="F:transcription coregulator activity"/>
    <property type="evidence" value="ECO:0007669"/>
    <property type="project" value="TreeGrafter"/>
</dbReference>
<dbReference type="Gene3D" id="2.30.30.40">
    <property type="entry name" value="SH3 Domains"/>
    <property type="match status" value="1"/>
</dbReference>
<evidence type="ECO:0000256" key="6">
    <source>
        <dbReference type="SAM" id="Phobius"/>
    </source>
</evidence>
<dbReference type="Gene3D" id="1.10.10.440">
    <property type="entry name" value="FF domain"/>
    <property type="match status" value="4"/>
</dbReference>
<dbReference type="SUPFAM" id="SSF50044">
    <property type="entry name" value="SH3-domain"/>
    <property type="match status" value="1"/>
</dbReference>
<keyword evidence="4" id="KW-0175">Coiled coil</keyword>
<evidence type="ECO:0000259" key="7">
    <source>
        <dbReference type="PROSITE" id="PS50002"/>
    </source>
</evidence>
<feature type="region of interest" description="Disordered" evidence="5">
    <location>
        <begin position="1"/>
        <end position="37"/>
    </location>
</feature>
<accession>A0AAD5U5C9</accession>
<reference evidence="9" key="1">
    <citation type="submission" date="2020-05" db="EMBL/GenBank/DDBJ databases">
        <title>Phylogenomic resolution of chytrid fungi.</title>
        <authorList>
            <person name="Stajich J.E."/>
            <person name="Amses K."/>
            <person name="Simmons R."/>
            <person name="Seto K."/>
            <person name="Myers J."/>
            <person name="Bonds A."/>
            <person name="Quandt C.A."/>
            <person name="Barry K."/>
            <person name="Liu P."/>
            <person name="Grigoriev I."/>
            <person name="Longcore J.E."/>
            <person name="James T.Y."/>
        </authorList>
    </citation>
    <scope>NUCLEOTIDE SEQUENCE</scope>
    <source>
        <strain evidence="9">JEL0476</strain>
    </source>
</reference>
<evidence type="ECO:0000256" key="2">
    <source>
        <dbReference type="ARBA" id="ARBA00022737"/>
    </source>
</evidence>
<dbReference type="PANTHER" id="PTHR15377:SF3">
    <property type="entry name" value="WW DOMAIN-CONTAINING PROTEIN"/>
    <property type="match status" value="1"/>
</dbReference>
<dbReference type="EMBL" id="JADGJW010000203">
    <property type="protein sequence ID" value="KAJ3221885.1"/>
    <property type="molecule type" value="Genomic_DNA"/>
</dbReference>
<evidence type="ECO:0000256" key="3">
    <source>
        <dbReference type="PROSITE-ProRule" id="PRU00192"/>
    </source>
</evidence>
<dbReference type="InterPro" id="IPR036028">
    <property type="entry name" value="SH3-like_dom_sf"/>
</dbReference>
<gene>
    <name evidence="9" type="primary">TCERG1</name>
    <name evidence="9" type="ORF">HK099_002991</name>
</gene>
<feature type="compositionally biased region" description="Basic and acidic residues" evidence="5">
    <location>
        <begin position="920"/>
        <end position="953"/>
    </location>
</feature>
<evidence type="ECO:0000313" key="9">
    <source>
        <dbReference type="EMBL" id="KAJ3221885.1"/>
    </source>
</evidence>
<evidence type="ECO:0000256" key="4">
    <source>
        <dbReference type="SAM" id="Coils"/>
    </source>
</evidence>
<dbReference type="InterPro" id="IPR036517">
    <property type="entry name" value="FF_domain_sf"/>
</dbReference>
<sequence>MSTSTKTKSSSSKQTPSFNTTNTNATNTTPTPKVTQTLPPTELQQVFSWIHSHLALVIAIVVIIFCTWLSLRIYFWKKRQAAIAAAVAKVNSPGVAGAQASANPVVLPVATTTDILLAEKAAALEISAFAGFKKRDPRERTVINVHVPASNAEDELLVTKGEVVVVLESFPNGYCRVYNTATAQTGLVPGFCLEGVQELHLLAISATAAYNNPNLSSPSVVVKAESPSLITPEEMGTPTQLTGKEAQSHVVKEDNAFYSAPPAYAEKDDTEDKSNTMVVETSPAEVNSPIQGEPQIESISGSNETNTVDTTLTPIDPFDPKGNDYNFIRESKTDNKKNSNDNLQLGIDLVKNDVENKSSDHIAENKTAKQPAKRHEEVVSIKKIPNSRWVIALTSRDHEFWHNRDLKLSVWDMPDELGEIIGSLMVEAFEESETEDRELIEENVTEMHEEVVVKKAPIFDEALSLEKRTALFNDLLKEKDISPFDTWEASLAKIINDRRYPLIKTLKERKDLFDLYCQNRARELKESNKKARESPKNLYLGLLKKFCNFRTTFDELTRKHRTDATFLGVKSQERKQLFDDYIKQLKAEEVERRTAEKDRIKNEFIELLRESNILTEKSRWDDVKHNFEKDSRSKAIRLNSEKQALFNEYIIELGVRDKVLHEKERMEKELRERKLREEESIKARLEEVNKQKKRLNSMNLRKGTILMKEEEEMFKNLLVDYVKSHLALFDDSIHIMEKDPRYKQLNNLTRQNKIRIFENYTESLLSNLTKSLSNLLEQVMEKTEILSVDWDIVYQLLKTNGSTIEKFRFEKDKVEENLKSWFENYKKILFQQCLEDYKLMLSENNFLKFFVKNEVQNFLSRKAEGEIDEEGDESVFDHIDLDQITKVLEEDNRYLVFVNFPDIQEQHLKKRVADLVNESYEEKGGTKDRTLTFKPGKKEEMKRSDKKEPTTVHREKRKRSLTPTSKDFSEKKPTDKSSFQKTSKSPNRYRTRSGSPSDRKKRDYDNRGH</sequence>
<dbReference type="PANTHER" id="PTHR15377">
    <property type="entry name" value="TRANSCRIPTION ELONGATION REGULATOR 1"/>
    <property type="match status" value="1"/>
</dbReference>
<keyword evidence="6" id="KW-0472">Membrane</keyword>